<accession>A0A2W1LZ20</accession>
<dbReference type="RefSeq" id="WP_111145768.1">
    <property type="nucleotide sequence ID" value="NZ_QKRB01000036.1"/>
</dbReference>
<organism evidence="1 2">
    <name type="scientific">Paenibacillus sambharensis</name>
    <dbReference type="NCBI Taxonomy" id="1803190"/>
    <lineage>
        <taxon>Bacteria</taxon>
        <taxon>Bacillati</taxon>
        <taxon>Bacillota</taxon>
        <taxon>Bacilli</taxon>
        <taxon>Bacillales</taxon>
        <taxon>Paenibacillaceae</taxon>
        <taxon>Paenibacillus</taxon>
    </lineage>
</organism>
<dbReference type="EMBL" id="QKRB01000036">
    <property type="protein sequence ID" value="PZD96757.1"/>
    <property type="molecule type" value="Genomic_DNA"/>
</dbReference>
<gene>
    <name evidence="1" type="ORF">DNH61_06050</name>
</gene>
<keyword evidence="2" id="KW-1185">Reference proteome</keyword>
<dbReference type="Proteomes" id="UP000249522">
    <property type="component" value="Unassembled WGS sequence"/>
</dbReference>
<dbReference type="InterPro" id="IPR025409">
    <property type="entry name" value="DUF4303"/>
</dbReference>
<sequence>MGTLYDVHIGRLLNGKRKLEGEGAYLVCVPGQQSYKVESLEGITGKYISAKDIEDLLYQYCRESIEEFVETEHNDDVYTFSLYTDSSNGSYLVCINNLETLRRNVGETFESYQQQYKESGDDYYNRTEEQVYREYKYAEGDHVFCYEELPGELERVLQVYSRVSYEQTIDEDLGQTYVLDASLIDSQVYLIALKVLERLQTDWGKLNRTEDFIAYVSSSDGDGGDYLTLSTLMRKSVVQDRLYQAVPELREKDEAFHNFVHSVQEKPLVDQVKTWLAVIEGGEFGDNSMRSFSRTDYDAYEQLLLLGKAAVPALEAGLDHSESEDSQELIRQVLEDLK</sequence>
<evidence type="ECO:0008006" key="3">
    <source>
        <dbReference type="Google" id="ProtNLM"/>
    </source>
</evidence>
<dbReference type="AlphaFoldDB" id="A0A2W1LZ20"/>
<evidence type="ECO:0000313" key="1">
    <source>
        <dbReference type="EMBL" id="PZD96757.1"/>
    </source>
</evidence>
<dbReference type="OrthoDB" id="2892164at2"/>
<protein>
    <recommendedName>
        <fullName evidence="3">DUF4303 domain-containing protein</fullName>
    </recommendedName>
</protein>
<dbReference type="Pfam" id="PF14136">
    <property type="entry name" value="DUF4303"/>
    <property type="match status" value="1"/>
</dbReference>
<name>A0A2W1LZ20_9BACL</name>
<proteinExistence type="predicted"/>
<reference evidence="1 2" key="1">
    <citation type="submission" date="2018-06" db="EMBL/GenBank/DDBJ databases">
        <title>Paenibacillus imtechensis sp. nov.</title>
        <authorList>
            <person name="Pinnaka A.K."/>
            <person name="Singh H."/>
            <person name="Kaur M."/>
        </authorList>
    </citation>
    <scope>NUCLEOTIDE SEQUENCE [LARGE SCALE GENOMIC DNA]</scope>
    <source>
        <strain evidence="1 2">SMB1</strain>
    </source>
</reference>
<comment type="caution">
    <text evidence="1">The sequence shown here is derived from an EMBL/GenBank/DDBJ whole genome shotgun (WGS) entry which is preliminary data.</text>
</comment>
<evidence type="ECO:0000313" key="2">
    <source>
        <dbReference type="Proteomes" id="UP000249522"/>
    </source>
</evidence>